<feature type="domain" description="HTH marR-type" evidence="1">
    <location>
        <begin position="1"/>
        <end position="140"/>
    </location>
</feature>
<dbReference type="PROSITE" id="PS50995">
    <property type="entry name" value="HTH_MARR_2"/>
    <property type="match status" value="1"/>
</dbReference>
<protein>
    <submittedName>
        <fullName evidence="2">MarR family transcriptional regulator</fullName>
    </submittedName>
</protein>
<dbReference type="SMART" id="SM00347">
    <property type="entry name" value="HTH_MARR"/>
    <property type="match status" value="1"/>
</dbReference>
<dbReference type="PRINTS" id="PR00598">
    <property type="entry name" value="HTHMARR"/>
</dbReference>
<evidence type="ECO:0000313" key="3">
    <source>
        <dbReference type="Proteomes" id="UP000705983"/>
    </source>
</evidence>
<name>A0ABS2TDC1_9ACTO</name>
<dbReference type="Pfam" id="PF01047">
    <property type="entry name" value="MarR"/>
    <property type="match status" value="1"/>
</dbReference>
<keyword evidence="3" id="KW-1185">Reference proteome</keyword>
<comment type="caution">
    <text evidence="2">The sequence shown here is derived from an EMBL/GenBank/DDBJ whole genome shotgun (WGS) entry which is preliminary data.</text>
</comment>
<evidence type="ECO:0000313" key="2">
    <source>
        <dbReference type="EMBL" id="MBM9432645.1"/>
    </source>
</evidence>
<dbReference type="InterPro" id="IPR036390">
    <property type="entry name" value="WH_DNA-bd_sf"/>
</dbReference>
<reference evidence="3" key="1">
    <citation type="submission" date="2021-02" db="EMBL/GenBank/DDBJ databases">
        <title>Leucobacter sp. CX169.</title>
        <authorList>
            <person name="Cheng Y."/>
        </authorList>
    </citation>
    <scope>NUCLEOTIDE SEQUENCE [LARGE SCALE GENOMIC DNA]</scope>
    <source>
        <strain evidence="3">JY899</strain>
    </source>
</reference>
<sequence>MSKDTHAPGDFGWAVATILREYQLRFEEAVDCLEIRPFQVLSTVAHRDPANQQALGIHLGIDRTVLTYLLDRLVADGLVERVPIPTDRRARRIILTDAGRDALTRAESRVAAFEADMLASLGADAAQAAALVQELAAAVRRPGLRACEAMEEL</sequence>
<dbReference type="InterPro" id="IPR039422">
    <property type="entry name" value="MarR/SlyA-like"/>
</dbReference>
<dbReference type="Proteomes" id="UP000705983">
    <property type="component" value="Unassembled WGS sequence"/>
</dbReference>
<accession>A0ABS2TDC1</accession>
<dbReference type="InterPro" id="IPR036388">
    <property type="entry name" value="WH-like_DNA-bd_sf"/>
</dbReference>
<dbReference type="PANTHER" id="PTHR33164">
    <property type="entry name" value="TRANSCRIPTIONAL REGULATOR, MARR FAMILY"/>
    <property type="match status" value="1"/>
</dbReference>
<dbReference type="SUPFAM" id="SSF46785">
    <property type="entry name" value="Winged helix' DNA-binding domain"/>
    <property type="match status" value="1"/>
</dbReference>
<dbReference type="Gene3D" id="1.10.10.10">
    <property type="entry name" value="Winged helix-like DNA-binding domain superfamily/Winged helix DNA-binding domain"/>
    <property type="match status" value="1"/>
</dbReference>
<gene>
    <name evidence="2" type="ORF">JVW63_02865</name>
</gene>
<organism evidence="2 3">
    <name type="scientific">Flaviflexus equikiangi</name>
    <dbReference type="NCBI Taxonomy" id="2758573"/>
    <lineage>
        <taxon>Bacteria</taxon>
        <taxon>Bacillati</taxon>
        <taxon>Actinomycetota</taxon>
        <taxon>Actinomycetes</taxon>
        <taxon>Actinomycetales</taxon>
        <taxon>Actinomycetaceae</taxon>
        <taxon>Flaviflexus</taxon>
    </lineage>
</organism>
<evidence type="ECO:0000259" key="1">
    <source>
        <dbReference type="PROSITE" id="PS50995"/>
    </source>
</evidence>
<proteinExistence type="predicted"/>
<dbReference type="EMBL" id="JAFFJS010000001">
    <property type="protein sequence ID" value="MBM9432645.1"/>
    <property type="molecule type" value="Genomic_DNA"/>
</dbReference>
<dbReference type="RefSeq" id="WP_187996109.1">
    <property type="nucleotide sequence ID" value="NZ_JACEXG010000001.1"/>
</dbReference>
<dbReference type="InterPro" id="IPR000835">
    <property type="entry name" value="HTH_MarR-typ"/>
</dbReference>
<dbReference type="PANTHER" id="PTHR33164:SF43">
    <property type="entry name" value="HTH-TYPE TRANSCRIPTIONAL REPRESSOR YETL"/>
    <property type="match status" value="1"/>
</dbReference>